<accession>A0A517NRS9</accession>
<name>A0A517NRS9_9BACT</name>
<proteinExistence type="predicted"/>
<dbReference type="EMBL" id="CP036526">
    <property type="protein sequence ID" value="QDT09854.1"/>
    <property type="molecule type" value="Genomic_DNA"/>
</dbReference>
<sequence>MLESLILAIHHPTNCRPEKPYTAKPYTAKPCTARSVAQLPRSEV</sequence>
<evidence type="ECO:0000313" key="2">
    <source>
        <dbReference type="Proteomes" id="UP000319817"/>
    </source>
</evidence>
<dbReference type="Proteomes" id="UP000319817">
    <property type="component" value="Chromosome"/>
</dbReference>
<protein>
    <submittedName>
        <fullName evidence="1">Uncharacterized protein</fullName>
    </submittedName>
</protein>
<gene>
    <name evidence="1" type="ORF">K239x_18060</name>
</gene>
<organism evidence="1 2">
    <name type="scientific">Stieleria marina</name>
    <dbReference type="NCBI Taxonomy" id="1930275"/>
    <lineage>
        <taxon>Bacteria</taxon>
        <taxon>Pseudomonadati</taxon>
        <taxon>Planctomycetota</taxon>
        <taxon>Planctomycetia</taxon>
        <taxon>Pirellulales</taxon>
        <taxon>Pirellulaceae</taxon>
        <taxon>Stieleria</taxon>
    </lineage>
</organism>
<reference evidence="1 2" key="1">
    <citation type="submission" date="2019-02" db="EMBL/GenBank/DDBJ databases">
        <title>Deep-cultivation of Planctomycetes and their phenomic and genomic characterization uncovers novel biology.</title>
        <authorList>
            <person name="Wiegand S."/>
            <person name="Jogler M."/>
            <person name="Boedeker C."/>
            <person name="Pinto D."/>
            <person name="Vollmers J."/>
            <person name="Rivas-Marin E."/>
            <person name="Kohn T."/>
            <person name="Peeters S.H."/>
            <person name="Heuer A."/>
            <person name="Rast P."/>
            <person name="Oberbeckmann S."/>
            <person name="Bunk B."/>
            <person name="Jeske O."/>
            <person name="Meyerdierks A."/>
            <person name="Storesund J.E."/>
            <person name="Kallscheuer N."/>
            <person name="Luecker S."/>
            <person name="Lage O.M."/>
            <person name="Pohl T."/>
            <person name="Merkel B.J."/>
            <person name="Hornburger P."/>
            <person name="Mueller R.-W."/>
            <person name="Bruemmer F."/>
            <person name="Labrenz M."/>
            <person name="Spormann A.M."/>
            <person name="Op den Camp H."/>
            <person name="Overmann J."/>
            <person name="Amann R."/>
            <person name="Jetten M.S.M."/>
            <person name="Mascher T."/>
            <person name="Medema M.H."/>
            <person name="Devos D.P."/>
            <person name="Kaster A.-K."/>
            <person name="Ovreas L."/>
            <person name="Rohde M."/>
            <person name="Galperin M.Y."/>
            <person name="Jogler C."/>
        </authorList>
    </citation>
    <scope>NUCLEOTIDE SEQUENCE [LARGE SCALE GENOMIC DNA]</scope>
    <source>
        <strain evidence="1 2">K23_9</strain>
    </source>
</reference>
<keyword evidence="2" id="KW-1185">Reference proteome</keyword>
<dbReference type="AlphaFoldDB" id="A0A517NRS9"/>
<evidence type="ECO:0000313" key="1">
    <source>
        <dbReference type="EMBL" id="QDT09854.1"/>
    </source>
</evidence>